<feature type="compositionally biased region" description="Basic and acidic residues" evidence="4">
    <location>
        <begin position="1"/>
        <end position="10"/>
    </location>
</feature>
<proteinExistence type="predicted"/>
<organism evidence="7 8">
    <name type="scientific">Streptomyces olivaceiscleroticus</name>
    <dbReference type="NCBI Taxonomy" id="68245"/>
    <lineage>
        <taxon>Bacteria</taxon>
        <taxon>Bacillati</taxon>
        <taxon>Actinomycetota</taxon>
        <taxon>Actinomycetes</taxon>
        <taxon>Kitasatosporales</taxon>
        <taxon>Streptomycetaceae</taxon>
        <taxon>Streptomyces</taxon>
    </lineage>
</organism>
<evidence type="ECO:0000256" key="1">
    <source>
        <dbReference type="ARBA" id="ARBA00022603"/>
    </source>
</evidence>
<dbReference type="EMBL" id="BAAABY010000039">
    <property type="protein sequence ID" value="GAA0481972.1"/>
    <property type="molecule type" value="Genomic_DNA"/>
</dbReference>
<feature type="domain" description="O-methyltransferase C-terminal" evidence="5">
    <location>
        <begin position="126"/>
        <end position="330"/>
    </location>
</feature>
<keyword evidence="1 7" id="KW-0489">Methyltransferase</keyword>
<dbReference type="PANTHER" id="PTHR43712:SF2">
    <property type="entry name" value="O-METHYLTRANSFERASE CICE"/>
    <property type="match status" value="1"/>
</dbReference>
<dbReference type="SUPFAM" id="SSF53335">
    <property type="entry name" value="S-adenosyl-L-methionine-dependent methyltransferases"/>
    <property type="match status" value="1"/>
</dbReference>
<dbReference type="InterPro" id="IPR036390">
    <property type="entry name" value="WH_DNA-bd_sf"/>
</dbReference>
<dbReference type="CDD" id="cd02440">
    <property type="entry name" value="AdoMet_MTases"/>
    <property type="match status" value="1"/>
</dbReference>
<evidence type="ECO:0000256" key="4">
    <source>
        <dbReference type="SAM" id="MobiDB-lite"/>
    </source>
</evidence>
<evidence type="ECO:0000259" key="5">
    <source>
        <dbReference type="Pfam" id="PF00891"/>
    </source>
</evidence>
<feature type="region of interest" description="Disordered" evidence="4">
    <location>
        <begin position="1"/>
        <end position="20"/>
    </location>
</feature>
<gene>
    <name evidence="7" type="ORF">GCM10010361_53470</name>
</gene>
<evidence type="ECO:0000256" key="2">
    <source>
        <dbReference type="ARBA" id="ARBA00022679"/>
    </source>
</evidence>
<comment type="caution">
    <text evidence="7">The sequence shown here is derived from an EMBL/GenBank/DDBJ whole genome shotgun (WGS) entry which is preliminary data.</text>
</comment>
<dbReference type="InterPro" id="IPR001077">
    <property type="entry name" value="COMT_C"/>
</dbReference>
<dbReference type="PIRSF" id="PIRSF005739">
    <property type="entry name" value="O-mtase"/>
    <property type="match status" value="1"/>
</dbReference>
<dbReference type="Gene3D" id="1.10.287.1350">
    <property type="match status" value="1"/>
</dbReference>
<accession>A0ABP3KLF4</accession>
<dbReference type="Gene3D" id="1.10.10.10">
    <property type="entry name" value="Winged helix-like DNA-binding domain superfamily/Winged helix DNA-binding domain"/>
    <property type="match status" value="1"/>
</dbReference>
<dbReference type="InterPro" id="IPR012967">
    <property type="entry name" value="COMT_dimerisation"/>
</dbReference>
<dbReference type="InterPro" id="IPR016461">
    <property type="entry name" value="COMT-like"/>
</dbReference>
<dbReference type="GO" id="GO:0008168">
    <property type="term" value="F:methyltransferase activity"/>
    <property type="evidence" value="ECO:0007669"/>
    <property type="project" value="UniProtKB-KW"/>
</dbReference>
<dbReference type="InterPro" id="IPR036388">
    <property type="entry name" value="WH-like_DNA-bd_sf"/>
</dbReference>
<keyword evidence="2" id="KW-0808">Transferase</keyword>
<keyword evidence="3" id="KW-0949">S-adenosyl-L-methionine</keyword>
<keyword evidence="8" id="KW-1185">Reference proteome</keyword>
<evidence type="ECO:0000259" key="6">
    <source>
        <dbReference type="Pfam" id="PF08100"/>
    </source>
</evidence>
<dbReference type="InterPro" id="IPR029063">
    <property type="entry name" value="SAM-dependent_MTases_sf"/>
</dbReference>
<protein>
    <submittedName>
        <fullName evidence="7">Methyltransferase</fullName>
    </submittedName>
</protein>
<dbReference type="Pfam" id="PF08100">
    <property type="entry name" value="Dimerisation"/>
    <property type="match status" value="1"/>
</dbReference>
<dbReference type="GO" id="GO:0032259">
    <property type="term" value="P:methylation"/>
    <property type="evidence" value="ECO:0007669"/>
    <property type="project" value="UniProtKB-KW"/>
</dbReference>
<dbReference type="Proteomes" id="UP001500909">
    <property type="component" value="Unassembled WGS sequence"/>
</dbReference>
<dbReference type="SUPFAM" id="SSF46785">
    <property type="entry name" value="Winged helix' DNA-binding domain"/>
    <property type="match status" value="1"/>
</dbReference>
<dbReference type="PROSITE" id="PS51683">
    <property type="entry name" value="SAM_OMT_II"/>
    <property type="match status" value="1"/>
</dbReference>
<reference evidence="8" key="1">
    <citation type="journal article" date="2019" name="Int. J. Syst. Evol. Microbiol.">
        <title>The Global Catalogue of Microorganisms (GCM) 10K type strain sequencing project: providing services to taxonomists for standard genome sequencing and annotation.</title>
        <authorList>
            <consortium name="The Broad Institute Genomics Platform"/>
            <consortium name="The Broad Institute Genome Sequencing Center for Infectious Disease"/>
            <person name="Wu L."/>
            <person name="Ma J."/>
        </authorList>
    </citation>
    <scope>NUCLEOTIDE SEQUENCE [LARGE SCALE GENOMIC DNA]</scope>
    <source>
        <strain evidence="8">JCM 4805</strain>
    </source>
</reference>
<evidence type="ECO:0000313" key="7">
    <source>
        <dbReference type="EMBL" id="GAA0481972.1"/>
    </source>
</evidence>
<name>A0ABP3KLF4_9ACTN</name>
<evidence type="ECO:0000256" key="3">
    <source>
        <dbReference type="ARBA" id="ARBA00022691"/>
    </source>
</evidence>
<dbReference type="PANTHER" id="PTHR43712">
    <property type="entry name" value="PUTATIVE (AFU_ORTHOLOGUE AFUA_4G14580)-RELATED"/>
    <property type="match status" value="1"/>
</dbReference>
<sequence>MGEDTSEHLGEGPGVPVGGASRSVGELADLVTPMAIRTAATLRLADRVADGIRTADALADATGSDPGALERLLDHLVTVGLFRRACEASSEYELTAAGAELRDGHPDGLRRRLDTGTAIGRADLAFVELSHSVRTGAAAFPERYGQDFWSDLRADQVRTADYDAQMAVDVTAWAEAVQPVYDWAGLGRLVDVGGGSGTMLAALLKAHPDLRGTVFDQPETARAARSTLAAAGVADRGDAVSGDFFGELPSGAGGYLLCAVLHDWDDESAVAILRSCARAAGRTGKVLVVEKFGAGGEAVNTAMDLRMLVYFGGRERGVTDLTVLAARAGLTVREVHPADRLAVVELTPS</sequence>
<dbReference type="Pfam" id="PF00891">
    <property type="entry name" value="Methyltransf_2"/>
    <property type="match status" value="1"/>
</dbReference>
<dbReference type="Gene3D" id="3.40.50.150">
    <property type="entry name" value="Vaccinia Virus protein VP39"/>
    <property type="match status" value="1"/>
</dbReference>
<dbReference type="RefSeq" id="WP_346097793.1">
    <property type="nucleotide sequence ID" value="NZ_BAAABY010000039.1"/>
</dbReference>
<evidence type="ECO:0000313" key="8">
    <source>
        <dbReference type="Proteomes" id="UP001500909"/>
    </source>
</evidence>
<feature type="domain" description="O-methyltransferase dimerisation" evidence="6">
    <location>
        <begin position="30"/>
        <end position="98"/>
    </location>
</feature>